<evidence type="ECO:0000313" key="1">
    <source>
        <dbReference type="EMBL" id="RSC15585.1"/>
    </source>
</evidence>
<dbReference type="AlphaFoldDB" id="A0AAQ1A2Z6"/>
<accession>A0AAQ1A2Z6</accession>
<comment type="caution">
    <text evidence="1">The sequence shown here is derived from an EMBL/GenBank/DDBJ whole genome shotgun (WGS) entry which is preliminary data.</text>
</comment>
<organism evidence="1 2">
    <name type="scientific">Citrobacter koseri</name>
    <name type="common">Citrobacter diversus</name>
    <dbReference type="NCBI Taxonomy" id="545"/>
    <lineage>
        <taxon>Bacteria</taxon>
        <taxon>Pseudomonadati</taxon>
        <taxon>Pseudomonadota</taxon>
        <taxon>Gammaproteobacteria</taxon>
        <taxon>Enterobacterales</taxon>
        <taxon>Enterobacteriaceae</taxon>
        <taxon>Citrobacter</taxon>
    </lineage>
</organism>
<sequence length="81" mass="9175">MGKEEAHQRVLRYLKVTNIFENGEKSSKQITCCNDQKSTVAKKGKSPALQRGLMNFGARTRNRTKDTGIFNPLVKKLDVIH</sequence>
<dbReference type="EMBL" id="RKIT01000002">
    <property type="protein sequence ID" value="RSC15585.1"/>
    <property type="molecule type" value="Genomic_DNA"/>
</dbReference>
<dbReference type="Proteomes" id="UP000282299">
    <property type="component" value="Unassembled WGS sequence"/>
</dbReference>
<reference evidence="2" key="1">
    <citation type="submission" date="2018-10" db="EMBL/GenBank/DDBJ databases">
        <title>FDA dAtabase for Regulatory Grade micrObial Sequences (FDA-ARGOS): Supporting development and validation of Infectious Disease Dx tests.</title>
        <authorList>
            <person name="Goldberg B."/>
            <person name="Campos J."/>
            <person name="Tallon L."/>
            <person name="Sadzewicz L."/>
            <person name="Zhao X."/>
            <person name="Vavikolanu K."/>
            <person name="Mehta A."/>
            <person name="Aluvathingal J."/>
            <person name="Nadendla S."/>
            <person name="Geyer C."/>
            <person name="Nandy P."/>
            <person name="Yan Y."/>
            <person name="Sichtig H."/>
        </authorList>
    </citation>
    <scope>NUCLEOTIDE SEQUENCE [LARGE SCALE GENOMIC DNA]</scope>
    <source>
        <strain evidence="2">FDAARGOS_526</strain>
    </source>
</reference>
<protein>
    <submittedName>
        <fullName evidence="1">Uncharacterized protein</fullName>
    </submittedName>
</protein>
<gene>
    <name evidence="1" type="ORF">EGS84_00830</name>
</gene>
<name>A0AAQ1A2Z6_CITKO</name>
<proteinExistence type="predicted"/>
<evidence type="ECO:0000313" key="2">
    <source>
        <dbReference type="Proteomes" id="UP000282299"/>
    </source>
</evidence>